<comment type="subcellular location">
    <subcellularLocation>
        <location evidence="1">Cell membrane</location>
        <topology evidence="1">Multi-pass membrane protein</topology>
    </subcellularLocation>
</comment>
<accession>A0A0G1TMS3</accession>
<sequence length="70" mass="7280">LVEAGERTGTLDKSMQEISEHLDYEVGNSLKAATALLEPVLLVIVGISVGGMMLAIIAPIYGLIGQVGGR</sequence>
<feature type="transmembrane region" description="Helical" evidence="6">
    <location>
        <begin position="40"/>
        <end position="64"/>
    </location>
</feature>
<dbReference type="Proteomes" id="UP000034265">
    <property type="component" value="Unassembled WGS sequence"/>
</dbReference>
<evidence type="ECO:0000313" key="9">
    <source>
        <dbReference type="Proteomes" id="UP000034265"/>
    </source>
</evidence>
<evidence type="ECO:0000313" key="8">
    <source>
        <dbReference type="EMBL" id="KKU83107.1"/>
    </source>
</evidence>
<proteinExistence type="predicted"/>
<dbReference type="AlphaFoldDB" id="A0A0G1TMS3"/>
<evidence type="ECO:0000256" key="2">
    <source>
        <dbReference type="ARBA" id="ARBA00022475"/>
    </source>
</evidence>
<evidence type="ECO:0000256" key="1">
    <source>
        <dbReference type="ARBA" id="ARBA00004651"/>
    </source>
</evidence>
<dbReference type="Pfam" id="PF00482">
    <property type="entry name" value="T2SSF"/>
    <property type="match status" value="1"/>
</dbReference>
<evidence type="ECO:0000256" key="5">
    <source>
        <dbReference type="ARBA" id="ARBA00023136"/>
    </source>
</evidence>
<gene>
    <name evidence="8" type="ORF">UY11_C0028G0001</name>
</gene>
<evidence type="ECO:0000256" key="3">
    <source>
        <dbReference type="ARBA" id="ARBA00022692"/>
    </source>
</evidence>
<keyword evidence="5 6" id="KW-0472">Membrane</keyword>
<dbReference type="InterPro" id="IPR003004">
    <property type="entry name" value="GspF/PilC"/>
</dbReference>
<keyword evidence="3 6" id="KW-0812">Transmembrane</keyword>
<dbReference type="GO" id="GO:0005886">
    <property type="term" value="C:plasma membrane"/>
    <property type="evidence" value="ECO:0007669"/>
    <property type="project" value="UniProtKB-SubCell"/>
</dbReference>
<dbReference type="PANTHER" id="PTHR30012">
    <property type="entry name" value="GENERAL SECRETION PATHWAY PROTEIN"/>
    <property type="match status" value="1"/>
</dbReference>
<feature type="domain" description="Type II secretion system protein GspF" evidence="7">
    <location>
        <begin position="1"/>
        <end position="59"/>
    </location>
</feature>
<keyword evidence="4 6" id="KW-1133">Transmembrane helix</keyword>
<organism evidence="8 9">
    <name type="scientific">Candidatus Amesbacteria bacterium GW2011_GWC2_47_8</name>
    <dbReference type="NCBI Taxonomy" id="1618367"/>
    <lineage>
        <taxon>Bacteria</taxon>
        <taxon>Candidatus Amesiibacteriota</taxon>
    </lineage>
</organism>
<evidence type="ECO:0000259" key="7">
    <source>
        <dbReference type="Pfam" id="PF00482"/>
    </source>
</evidence>
<keyword evidence="2" id="KW-1003">Cell membrane</keyword>
<dbReference type="PANTHER" id="PTHR30012:SF0">
    <property type="entry name" value="TYPE II SECRETION SYSTEM PROTEIN F-RELATED"/>
    <property type="match status" value="1"/>
</dbReference>
<reference evidence="8 9" key="1">
    <citation type="journal article" date="2015" name="Nature">
        <title>rRNA introns, odd ribosomes, and small enigmatic genomes across a large radiation of phyla.</title>
        <authorList>
            <person name="Brown C.T."/>
            <person name="Hug L.A."/>
            <person name="Thomas B.C."/>
            <person name="Sharon I."/>
            <person name="Castelle C.J."/>
            <person name="Singh A."/>
            <person name="Wilkins M.J."/>
            <person name="Williams K.H."/>
            <person name="Banfield J.F."/>
        </authorList>
    </citation>
    <scope>NUCLEOTIDE SEQUENCE [LARGE SCALE GENOMIC DNA]</scope>
</reference>
<comment type="caution">
    <text evidence="8">The sequence shown here is derived from an EMBL/GenBank/DDBJ whole genome shotgun (WGS) entry which is preliminary data.</text>
</comment>
<feature type="non-terminal residue" evidence="8">
    <location>
        <position position="1"/>
    </location>
</feature>
<name>A0A0G1TMS3_9BACT</name>
<evidence type="ECO:0000256" key="6">
    <source>
        <dbReference type="SAM" id="Phobius"/>
    </source>
</evidence>
<dbReference type="EMBL" id="LCOT01000028">
    <property type="protein sequence ID" value="KKU83107.1"/>
    <property type="molecule type" value="Genomic_DNA"/>
</dbReference>
<evidence type="ECO:0000256" key="4">
    <source>
        <dbReference type="ARBA" id="ARBA00022989"/>
    </source>
</evidence>
<protein>
    <submittedName>
        <fullName evidence="8">Type II secretion system F domain protein</fullName>
    </submittedName>
</protein>
<dbReference type="InterPro" id="IPR018076">
    <property type="entry name" value="T2SS_GspF_dom"/>
</dbReference>